<dbReference type="PANTHER" id="PTHR45527">
    <property type="entry name" value="NONRIBOSOMAL PEPTIDE SYNTHETASE"/>
    <property type="match status" value="1"/>
</dbReference>
<proteinExistence type="predicted"/>
<dbReference type="GO" id="GO:0044550">
    <property type="term" value="P:secondary metabolite biosynthetic process"/>
    <property type="evidence" value="ECO:0007669"/>
    <property type="project" value="TreeGrafter"/>
</dbReference>
<dbReference type="AlphaFoldDB" id="C3RVR3"/>
<dbReference type="GO" id="GO:0005829">
    <property type="term" value="C:cytosol"/>
    <property type="evidence" value="ECO:0007669"/>
    <property type="project" value="TreeGrafter"/>
</dbReference>
<sequence>AGGAYVPLEPSYPLQRLQFMVEDTQVEQIVTITDKQSICQELNAQAVCVDQILALPEATLSLPEKAQLAIAAQGTEAEDPCYIVFTSGSTGRPKSAAIPHRGIVRLVRSGPWIDFQESDIFLQHSAQSFDLSVFEIWGPLLNGAKVVIAPQGVLSLEELGSVVQQNRISTFWLTSGLFHQMVNHRVKDLAKLKYLLVGGDIISAVHARRLLEQCPGVTMICCYGPTENSTFCTYRGLKCPADIGERPLPIGRSLPNSTNYILDDQLRELP</sequence>
<dbReference type="Gene3D" id="3.40.50.980">
    <property type="match status" value="2"/>
</dbReference>
<protein>
    <submittedName>
        <fullName evidence="2">Pla3</fullName>
    </submittedName>
</protein>
<dbReference type="GO" id="GO:0031177">
    <property type="term" value="F:phosphopantetheine binding"/>
    <property type="evidence" value="ECO:0007669"/>
    <property type="project" value="TreeGrafter"/>
</dbReference>
<dbReference type="EMBL" id="EU603716">
    <property type="protein sequence ID" value="ACG63853.1"/>
    <property type="molecule type" value="Genomic_DNA"/>
</dbReference>
<accession>C3RVR3</accession>
<dbReference type="PANTHER" id="PTHR45527:SF1">
    <property type="entry name" value="FATTY ACID SYNTHASE"/>
    <property type="match status" value="1"/>
</dbReference>
<reference evidence="2" key="1">
    <citation type="submission" date="2008-04" db="EMBL/GenBank/DDBJ databases">
        <title>Investigations into the biosynthesis of anatoxin-a.</title>
        <authorList>
            <person name="Neilan B.A."/>
            <person name="Mihali T.K."/>
        </authorList>
    </citation>
    <scope>NUCLEOTIDE SEQUENCE</scope>
</reference>
<feature type="non-terminal residue" evidence="2">
    <location>
        <position position="1"/>
    </location>
</feature>
<dbReference type="PROSITE" id="PS00455">
    <property type="entry name" value="AMP_BINDING"/>
    <property type="match status" value="1"/>
</dbReference>
<dbReference type="SUPFAM" id="SSF56801">
    <property type="entry name" value="Acetyl-CoA synthetase-like"/>
    <property type="match status" value="1"/>
</dbReference>
<gene>
    <name evidence="2" type="primary">pla3</name>
</gene>
<evidence type="ECO:0000259" key="1">
    <source>
        <dbReference type="Pfam" id="PF00501"/>
    </source>
</evidence>
<evidence type="ECO:0000313" key="2">
    <source>
        <dbReference type="EMBL" id="ACG63853.1"/>
    </source>
</evidence>
<dbReference type="Pfam" id="PF00501">
    <property type="entry name" value="AMP-binding"/>
    <property type="match status" value="1"/>
</dbReference>
<feature type="non-terminal residue" evidence="2">
    <location>
        <position position="270"/>
    </location>
</feature>
<dbReference type="InterPro" id="IPR000873">
    <property type="entry name" value="AMP-dep_synth/lig_dom"/>
</dbReference>
<name>C3RVR3_PLARU</name>
<dbReference type="InterPro" id="IPR020845">
    <property type="entry name" value="AMP-binding_CS"/>
</dbReference>
<feature type="domain" description="AMP-dependent synthetase/ligase" evidence="1">
    <location>
        <begin position="1"/>
        <end position="270"/>
    </location>
</feature>
<dbReference type="GO" id="GO:0043041">
    <property type="term" value="P:amino acid activation for nonribosomal peptide biosynthetic process"/>
    <property type="evidence" value="ECO:0007669"/>
    <property type="project" value="TreeGrafter"/>
</dbReference>
<organism evidence="2">
    <name type="scientific">Planktothrix rubescens</name>
    <dbReference type="NCBI Taxonomy" id="59512"/>
    <lineage>
        <taxon>Bacteria</taxon>
        <taxon>Bacillati</taxon>
        <taxon>Cyanobacteriota</taxon>
        <taxon>Cyanophyceae</taxon>
        <taxon>Oscillatoriophycideae</taxon>
        <taxon>Oscillatoriales</taxon>
        <taxon>Microcoleaceae</taxon>
        <taxon>Planktothrix</taxon>
    </lineage>
</organism>